<organism evidence="2 3">
    <name type="scientific">Apiospora aurea</name>
    <dbReference type="NCBI Taxonomy" id="335848"/>
    <lineage>
        <taxon>Eukaryota</taxon>
        <taxon>Fungi</taxon>
        <taxon>Dikarya</taxon>
        <taxon>Ascomycota</taxon>
        <taxon>Pezizomycotina</taxon>
        <taxon>Sordariomycetes</taxon>
        <taxon>Xylariomycetidae</taxon>
        <taxon>Amphisphaeriales</taxon>
        <taxon>Apiosporaceae</taxon>
        <taxon>Apiospora</taxon>
    </lineage>
</organism>
<dbReference type="RefSeq" id="XP_066693569.1">
    <property type="nucleotide sequence ID" value="XM_066849426.1"/>
</dbReference>
<sequence length="605" mass="68413">MEVPLRKLTDEEIDALTNLLSRRPNYGIAIPSPKWLARQQEKVDRLPEILLEPKNRLLRSVKRLSFNARKVLGELELSHRRLPEKAVLCSSHDRLNPFLMRECFWLLCLETGEYLECLRRWPHKSTAMASWLTRLDSVTAYFTSKAHFHQMFGCAPHDSRFVRVASECEACILAAVGANGRCLADLFTALVLRQDDYCAADARKKYKPRLMRFVDSWIRQMGCEERQTIRRWVEELLAEIQPGHLKIRTFWQEYQEAERRKRRERRKREGAEARKRTVAVRHSRHATITPRIKVDHAAASEQRRLYRAPTVAQSVYREDSIANQVDMAAFKPVPSPASANNASGGSYEEQEQGFGRPTPLPGDIEDEDDPNRYPIVGSSYDDSYEHEDEIANDLEQEPEDRGADYSARRSHRRVSEWYSQCLRETGGGEVDPEDLHPALRQENSSQPKSQPKSYFSVKSAVPPPLRKGKIAEEKEEEYTPARTSWTKSGGSEPPPPPPPPPKSEWTDLTVHTELPQGMPAANAPPVPRVPSRIGQKASSSVYVDEPRPGSSTAVPSTPGSPTLTNMSSVDPDDYRPVSPPLVGGLFDSDSGHVQEPVDAVRTPLC</sequence>
<dbReference type="EMBL" id="JAQQWE010000009">
    <property type="protein sequence ID" value="KAK7940817.1"/>
    <property type="molecule type" value="Genomic_DNA"/>
</dbReference>
<protein>
    <submittedName>
        <fullName evidence="2">Uncharacterized protein</fullName>
    </submittedName>
</protein>
<feature type="region of interest" description="Disordered" evidence="1">
    <location>
        <begin position="259"/>
        <end position="283"/>
    </location>
</feature>
<evidence type="ECO:0000313" key="3">
    <source>
        <dbReference type="Proteomes" id="UP001391051"/>
    </source>
</evidence>
<reference evidence="2 3" key="1">
    <citation type="submission" date="2023-01" db="EMBL/GenBank/DDBJ databases">
        <title>Analysis of 21 Apiospora genomes using comparative genomics revels a genus with tremendous synthesis potential of carbohydrate active enzymes and secondary metabolites.</title>
        <authorList>
            <person name="Sorensen T."/>
        </authorList>
    </citation>
    <scope>NUCLEOTIDE SEQUENCE [LARGE SCALE GENOMIC DNA]</scope>
    <source>
        <strain evidence="2 3">CBS 24483</strain>
    </source>
</reference>
<evidence type="ECO:0000313" key="2">
    <source>
        <dbReference type="EMBL" id="KAK7940817.1"/>
    </source>
</evidence>
<feature type="region of interest" description="Disordered" evidence="1">
    <location>
        <begin position="332"/>
        <end position="605"/>
    </location>
</feature>
<feature type="compositionally biased region" description="Polar residues" evidence="1">
    <location>
        <begin position="549"/>
        <end position="568"/>
    </location>
</feature>
<evidence type="ECO:0000256" key="1">
    <source>
        <dbReference type="SAM" id="MobiDB-lite"/>
    </source>
</evidence>
<gene>
    <name evidence="2" type="ORF">PG986_013204</name>
</gene>
<dbReference type="GeneID" id="92082488"/>
<feature type="compositionally biased region" description="Acidic residues" evidence="1">
    <location>
        <begin position="382"/>
        <end position="398"/>
    </location>
</feature>
<dbReference type="Proteomes" id="UP001391051">
    <property type="component" value="Unassembled WGS sequence"/>
</dbReference>
<feature type="compositionally biased region" description="Polar residues" evidence="1">
    <location>
        <begin position="441"/>
        <end position="453"/>
    </location>
</feature>
<comment type="caution">
    <text evidence="2">The sequence shown here is derived from an EMBL/GenBank/DDBJ whole genome shotgun (WGS) entry which is preliminary data.</text>
</comment>
<feature type="compositionally biased region" description="Low complexity" evidence="1">
    <location>
        <begin position="336"/>
        <end position="346"/>
    </location>
</feature>
<name>A0ABR1PUY0_9PEZI</name>
<accession>A0ABR1PUY0</accession>
<feature type="compositionally biased region" description="Pro residues" evidence="1">
    <location>
        <begin position="492"/>
        <end position="502"/>
    </location>
</feature>
<proteinExistence type="predicted"/>
<keyword evidence="3" id="KW-1185">Reference proteome</keyword>